<evidence type="ECO:0000313" key="11">
    <source>
        <dbReference type="Proteomes" id="UP001154078"/>
    </source>
</evidence>
<keyword evidence="7" id="KW-0804">Transcription</keyword>
<comment type="subcellular location">
    <subcellularLocation>
        <location evidence="1">Nucleus</location>
    </subcellularLocation>
</comment>
<evidence type="ECO:0000256" key="6">
    <source>
        <dbReference type="ARBA" id="ARBA00023015"/>
    </source>
</evidence>
<dbReference type="PANTHER" id="PTHR16515:SF66">
    <property type="entry name" value="C2H2-TYPE DOMAIN-CONTAINING PROTEIN"/>
    <property type="match status" value="1"/>
</dbReference>
<dbReference type="AlphaFoldDB" id="A0A9P0FBI6"/>
<dbReference type="GO" id="GO:0008276">
    <property type="term" value="F:protein methyltransferase activity"/>
    <property type="evidence" value="ECO:0007669"/>
    <property type="project" value="UniProtKB-ARBA"/>
</dbReference>
<dbReference type="GO" id="GO:0005634">
    <property type="term" value="C:nucleus"/>
    <property type="evidence" value="ECO:0007669"/>
    <property type="project" value="UniProtKB-SubCell"/>
</dbReference>
<evidence type="ECO:0000256" key="5">
    <source>
        <dbReference type="ARBA" id="ARBA00022833"/>
    </source>
</evidence>
<dbReference type="GO" id="GO:0008170">
    <property type="term" value="F:N-methyltransferase activity"/>
    <property type="evidence" value="ECO:0007669"/>
    <property type="project" value="UniProtKB-ARBA"/>
</dbReference>
<dbReference type="InterPro" id="IPR050331">
    <property type="entry name" value="Zinc_finger"/>
</dbReference>
<feature type="domain" description="SET" evidence="9">
    <location>
        <begin position="160"/>
        <end position="265"/>
    </location>
</feature>
<dbReference type="Gene3D" id="2.170.270.10">
    <property type="entry name" value="SET domain"/>
    <property type="match status" value="1"/>
</dbReference>
<dbReference type="PANTHER" id="PTHR16515">
    <property type="entry name" value="PR DOMAIN ZINC FINGER PROTEIN"/>
    <property type="match status" value="1"/>
</dbReference>
<dbReference type="EMBL" id="OV121142">
    <property type="protein sequence ID" value="CAH0549350.1"/>
    <property type="molecule type" value="Genomic_DNA"/>
</dbReference>
<reference evidence="10" key="1">
    <citation type="submission" date="2021-12" db="EMBL/GenBank/DDBJ databases">
        <authorList>
            <person name="King R."/>
        </authorList>
    </citation>
    <scope>NUCLEOTIDE SEQUENCE</scope>
</reference>
<name>A0A9P0FBI6_BRAAE</name>
<dbReference type="GO" id="GO:0010468">
    <property type="term" value="P:regulation of gene expression"/>
    <property type="evidence" value="ECO:0007669"/>
    <property type="project" value="TreeGrafter"/>
</dbReference>
<keyword evidence="4" id="KW-0863">Zinc-finger</keyword>
<evidence type="ECO:0000313" key="10">
    <source>
        <dbReference type="EMBL" id="CAH0549350.1"/>
    </source>
</evidence>
<evidence type="ECO:0000256" key="2">
    <source>
        <dbReference type="ARBA" id="ARBA00022723"/>
    </source>
</evidence>
<evidence type="ECO:0000256" key="7">
    <source>
        <dbReference type="ARBA" id="ARBA00023163"/>
    </source>
</evidence>
<dbReference type="GO" id="GO:0008757">
    <property type="term" value="F:S-adenosylmethionine-dependent methyltransferase activity"/>
    <property type="evidence" value="ECO:0007669"/>
    <property type="project" value="UniProtKB-ARBA"/>
</dbReference>
<evidence type="ECO:0000256" key="4">
    <source>
        <dbReference type="ARBA" id="ARBA00022771"/>
    </source>
</evidence>
<dbReference type="Proteomes" id="UP001154078">
    <property type="component" value="Chromosome 11"/>
</dbReference>
<keyword evidence="2" id="KW-0479">Metal-binding</keyword>
<keyword evidence="8" id="KW-0539">Nucleus</keyword>
<accession>A0A9P0FBI6</accession>
<evidence type="ECO:0000256" key="1">
    <source>
        <dbReference type="ARBA" id="ARBA00004123"/>
    </source>
</evidence>
<gene>
    <name evidence="10" type="ORF">MELIAE_LOCUS2524</name>
</gene>
<protein>
    <recommendedName>
        <fullName evidence="9">SET domain-containing protein</fullName>
    </recommendedName>
</protein>
<evidence type="ECO:0000259" key="9">
    <source>
        <dbReference type="PROSITE" id="PS50280"/>
    </source>
</evidence>
<dbReference type="InterPro" id="IPR046341">
    <property type="entry name" value="SET_dom_sf"/>
</dbReference>
<sequence length="408" mass="48747">MSVVFEQVRDKYFSDDEWEKMPDAEKNRHKLMYENYTNCDEEYRFLMPVPEFLKNKTPEFAAKKRREREKRRVDDSDVFRKPLFSVKSFEEIRKNPIRRAKLKPVNFEEVPEPNDDRYVFCDKCDTDNVDFCKKCGVLRLIIDKKVAMGVEDRAKKTLPSCMEIRDSPIHNLGVFAKEDLENNLQMGPYEGLVTDKDNAEGYSWKLNKGTLVNGMDEKNSNWLRYVNCARHVNEQNIIAFQYRGKLYYRTFRNIKKGEELLVYYGLKFATELGIKEKNYFDANQNIVESNTKKTIKEIENKIDYLIPREEKAILDFYKCKYCFWCFTTEDFKLIHMKRCKSRNNKVGENFDCVYSCKHCLIQFFKKELCSSHEKKCLKPRVRVEKENMKIMFIKRMNRSNLNAKNVNL</sequence>
<dbReference type="Pfam" id="PF21549">
    <property type="entry name" value="PRDM2_PR"/>
    <property type="match status" value="1"/>
</dbReference>
<dbReference type="OrthoDB" id="8187426at2759"/>
<dbReference type="SUPFAM" id="SSF82199">
    <property type="entry name" value="SET domain"/>
    <property type="match status" value="1"/>
</dbReference>
<dbReference type="GO" id="GO:0008270">
    <property type="term" value="F:zinc ion binding"/>
    <property type="evidence" value="ECO:0007669"/>
    <property type="project" value="UniProtKB-KW"/>
</dbReference>
<evidence type="ECO:0000256" key="3">
    <source>
        <dbReference type="ARBA" id="ARBA00022737"/>
    </source>
</evidence>
<keyword evidence="3" id="KW-0677">Repeat</keyword>
<organism evidence="10 11">
    <name type="scientific">Brassicogethes aeneus</name>
    <name type="common">Rape pollen beetle</name>
    <name type="synonym">Meligethes aeneus</name>
    <dbReference type="NCBI Taxonomy" id="1431903"/>
    <lineage>
        <taxon>Eukaryota</taxon>
        <taxon>Metazoa</taxon>
        <taxon>Ecdysozoa</taxon>
        <taxon>Arthropoda</taxon>
        <taxon>Hexapoda</taxon>
        <taxon>Insecta</taxon>
        <taxon>Pterygota</taxon>
        <taxon>Neoptera</taxon>
        <taxon>Endopterygota</taxon>
        <taxon>Coleoptera</taxon>
        <taxon>Polyphaga</taxon>
        <taxon>Cucujiformia</taxon>
        <taxon>Nitidulidae</taxon>
        <taxon>Meligethinae</taxon>
        <taxon>Brassicogethes</taxon>
    </lineage>
</organism>
<keyword evidence="11" id="KW-1185">Reference proteome</keyword>
<dbReference type="InterPro" id="IPR001214">
    <property type="entry name" value="SET_dom"/>
</dbReference>
<proteinExistence type="predicted"/>
<keyword evidence="5" id="KW-0862">Zinc</keyword>
<dbReference type="SMART" id="SM00317">
    <property type="entry name" value="SET"/>
    <property type="match status" value="1"/>
</dbReference>
<evidence type="ECO:0000256" key="8">
    <source>
        <dbReference type="ARBA" id="ARBA00023242"/>
    </source>
</evidence>
<keyword evidence="6" id="KW-0805">Transcription regulation</keyword>
<dbReference type="PROSITE" id="PS50280">
    <property type="entry name" value="SET"/>
    <property type="match status" value="1"/>
</dbReference>